<feature type="domain" description="Ketoreductase" evidence="3">
    <location>
        <begin position="4"/>
        <end position="187"/>
    </location>
</feature>
<dbReference type="GO" id="GO:0016491">
    <property type="term" value="F:oxidoreductase activity"/>
    <property type="evidence" value="ECO:0007669"/>
    <property type="project" value="UniProtKB-KW"/>
</dbReference>
<dbReference type="SMART" id="SM00822">
    <property type="entry name" value="PKS_KR"/>
    <property type="match status" value="1"/>
</dbReference>
<protein>
    <submittedName>
        <fullName evidence="4">3-oxoacyl-ACP reductase FabG</fullName>
    </submittedName>
</protein>
<dbReference type="PANTHER" id="PTHR42879">
    <property type="entry name" value="3-OXOACYL-(ACYL-CARRIER-PROTEIN) REDUCTASE"/>
    <property type="match status" value="1"/>
</dbReference>
<dbReference type="PROSITE" id="PS00061">
    <property type="entry name" value="ADH_SHORT"/>
    <property type="match status" value="1"/>
</dbReference>
<dbReference type="Gene3D" id="3.40.50.720">
    <property type="entry name" value="NAD(P)-binding Rossmann-like Domain"/>
    <property type="match status" value="1"/>
</dbReference>
<evidence type="ECO:0000256" key="1">
    <source>
        <dbReference type="ARBA" id="ARBA00006484"/>
    </source>
</evidence>
<proteinExistence type="inferred from homology"/>
<organism evidence="4 5">
    <name type="scientific">Shewanella fidelis</name>
    <dbReference type="NCBI Taxonomy" id="173509"/>
    <lineage>
        <taxon>Bacteria</taxon>
        <taxon>Pseudomonadati</taxon>
        <taxon>Pseudomonadota</taxon>
        <taxon>Gammaproteobacteria</taxon>
        <taxon>Alteromonadales</taxon>
        <taxon>Shewanellaceae</taxon>
        <taxon>Shewanella</taxon>
    </lineage>
</organism>
<dbReference type="PRINTS" id="PR00081">
    <property type="entry name" value="GDHRDH"/>
</dbReference>
<dbReference type="InterPro" id="IPR020904">
    <property type="entry name" value="Sc_DH/Rdtase_CS"/>
</dbReference>
<dbReference type="InterPro" id="IPR036291">
    <property type="entry name" value="NAD(P)-bd_dom_sf"/>
</dbReference>
<dbReference type="EMBL" id="JAPMLE010000001">
    <property type="protein sequence ID" value="MDR8524502.1"/>
    <property type="molecule type" value="Genomic_DNA"/>
</dbReference>
<dbReference type="InterPro" id="IPR050259">
    <property type="entry name" value="SDR"/>
</dbReference>
<dbReference type="SUPFAM" id="SSF51735">
    <property type="entry name" value="NAD(P)-binding Rossmann-fold domains"/>
    <property type="match status" value="1"/>
</dbReference>
<dbReference type="RefSeq" id="WP_310655073.1">
    <property type="nucleotide sequence ID" value="NZ_JAPMLA010000008.1"/>
</dbReference>
<dbReference type="InterPro" id="IPR002347">
    <property type="entry name" value="SDR_fam"/>
</dbReference>
<dbReference type="PANTHER" id="PTHR42879:SF2">
    <property type="entry name" value="3-OXOACYL-[ACYL-CARRIER-PROTEIN] REDUCTASE FABG"/>
    <property type="match status" value="1"/>
</dbReference>
<reference evidence="4" key="1">
    <citation type="submission" date="2022-11" db="EMBL/GenBank/DDBJ databases">
        <title>Prophages regulate Shewanella fidelis motility and biofilm formation: implications for gut colonization dynamics in Ciona robusta.</title>
        <authorList>
            <person name="Natarajan O."/>
            <person name="Gibboney S.L."/>
            <person name="Young M.N."/>
            <person name="Lim S.J."/>
            <person name="Pluta N."/>
            <person name="Atkinson C.G.F."/>
            <person name="Leigh B.A."/>
            <person name="Liberti A."/>
            <person name="Kees E."/>
            <person name="Breitbart M."/>
            <person name="Gralnick J."/>
            <person name="Dishaw L.J."/>
        </authorList>
    </citation>
    <scope>NUCLEOTIDE SEQUENCE</scope>
    <source>
        <strain evidence="4">3313</strain>
    </source>
</reference>
<dbReference type="PRINTS" id="PR00080">
    <property type="entry name" value="SDRFAMILY"/>
</dbReference>
<evidence type="ECO:0000313" key="4">
    <source>
        <dbReference type="EMBL" id="MDR8524502.1"/>
    </source>
</evidence>
<dbReference type="InterPro" id="IPR057326">
    <property type="entry name" value="KR_dom"/>
</dbReference>
<sequence length="245" mass="26009">MMNKLVFITGGSRGIGKQLVTSFVEAGYKVAFSYCQQETQANSLMSALGNNCFAVKMDQGLPADIEQAISKIEQHFATSIDVLINNAAIAQEKPFEQISADDWANMLNTNLQGPFLLSQALAPKMVNTGQGRIINITSIGGQWGGLNQVHYAASKAGLISLTQSLAKVYSAKGVTSNAIAIGLVETDMTANELSTEAGKRKVEAIPMQRMGTTEDIAGIALFLASEQAAYLTGQTLNANGGMYFG</sequence>
<dbReference type="GO" id="GO:0032787">
    <property type="term" value="P:monocarboxylic acid metabolic process"/>
    <property type="evidence" value="ECO:0007669"/>
    <property type="project" value="UniProtKB-ARBA"/>
</dbReference>
<gene>
    <name evidence="4" type="ORF">OS133_12785</name>
</gene>
<accession>A0AAW8NP53</accession>
<dbReference type="Pfam" id="PF13561">
    <property type="entry name" value="adh_short_C2"/>
    <property type="match status" value="1"/>
</dbReference>
<evidence type="ECO:0000256" key="2">
    <source>
        <dbReference type="ARBA" id="ARBA00023002"/>
    </source>
</evidence>
<comment type="similarity">
    <text evidence="1">Belongs to the short-chain dehydrogenases/reductases (SDR) family.</text>
</comment>
<evidence type="ECO:0000313" key="5">
    <source>
        <dbReference type="Proteomes" id="UP001259340"/>
    </source>
</evidence>
<evidence type="ECO:0000259" key="3">
    <source>
        <dbReference type="SMART" id="SM00822"/>
    </source>
</evidence>
<dbReference type="FunFam" id="3.40.50.720:FF:000173">
    <property type="entry name" value="3-oxoacyl-[acyl-carrier protein] reductase"/>
    <property type="match status" value="1"/>
</dbReference>
<comment type="caution">
    <text evidence="4">The sequence shown here is derived from an EMBL/GenBank/DDBJ whole genome shotgun (WGS) entry which is preliminary data.</text>
</comment>
<dbReference type="Proteomes" id="UP001259340">
    <property type="component" value="Unassembled WGS sequence"/>
</dbReference>
<dbReference type="AlphaFoldDB" id="A0AAW8NP53"/>
<keyword evidence="2" id="KW-0560">Oxidoreductase</keyword>
<name>A0AAW8NP53_9GAMM</name>